<gene>
    <name evidence="2" type="primary">Cnig_chr_IV.g15773</name>
    <name evidence="2" type="ORF">B9Z55_015773</name>
</gene>
<feature type="compositionally biased region" description="Basic and acidic residues" evidence="1">
    <location>
        <begin position="23"/>
        <end position="32"/>
    </location>
</feature>
<feature type="region of interest" description="Disordered" evidence="1">
    <location>
        <begin position="23"/>
        <end position="47"/>
    </location>
</feature>
<accession>A0A2G5UBP0</accession>
<organism evidence="2 3">
    <name type="scientific">Caenorhabditis nigoni</name>
    <dbReference type="NCBI Taxonomy" id="1611254"/>
    <lineage>
        <taxon>Eukaryota</taxon>
        <taxon>Metazoa</taxon>
        <taxon>Ecdysozoa</taxon>
        <taxon>Nematoda</taxon>
        <taxon>Chromadorea</taxon>
        <taxon>Rhabditida</taxon>
        <taxon>Rhabditina</taxon>
        <taxon>Rhabditomorpha</taxon>
        <taxon>Rhabditoidea</taxon>
        <taxon>Rhabditidae</taxon>
        <taxon>Peloderinae</taxon>
        <taxon>Caenorhabditis</taxon>
    </lineage>
</organism>
<evidence type="ECO:0000256" key="1">
    <source>
        <dbReference type="SAM" id="MobiDB-lite"/>
    </source>
</evidence>
<comment type="caution">
    <text evidence="2">The sequence shown here is derived from an EMBL/GenBank/DDBJ whole genome shotgun (WGS) entry which is preliminary data.</text>
</comment>
<name>A0A2G5UBP0_9PELO</name>
<protein>
    <submittedName>
        <fullName evidence="2">Uncharacterized protein</fullName>
    </submittedName>
</protein>
<feature type="compositionally biased region" description="Polar residues" evidence="1">
    <location>
        <begin position="33"/>
        <end position="46"/>
    </location>
</feature>
<proteinExistence type="predicted"/>
<keyword evidence="3" id="KW-1185">Reference proteome</keyword>
<dbReference type="AlphaFoldDB" id="A0A2G5UBP0"/>
<reference evidence="3" key="1">
    <citation type="submission" date="2017-10" db="EMBL/GenBank/DDBJ databases">
        <title>Rapid genome shrinkage in a self-fertile nematode reveals novel sperm competition proteins.</title>
        <authorList>
            <person name="Yin D."/>
            <person name="Schwarz E.M."/>
            <person name="Thomas C.G."/>
            <person name="Felde R.L."/>
            <person name="Korf I.F."/>
            <person name="Cutter A.D."/>
            <person name="Schartner C.M."/>
            <person name="Ralston E.J."/>
            <person name="Meyer B.J."/>
            <person name="Haag E.S."/>
        </authorList>
    </citation>
    <scope>NUCLEOTIDE SEQUENCE [LARGE SCALE GENOMIC DNA]</scope>
    <source>
        <strain evidence="3">JU1422</strain>
    </source>
</reference>
<feature type="region of interest" description="Disordered" evidence="1">
    <location>
        <begin position="67"/>
        <end position="87"/>
    </location>
</feature>
<dbReference type="EMBL" id="PDUG01000004">
    <property type="protein sequence ID" value="PIC36968.1"/>
    <property type="molecule type" value="Genomic_DNA"/>
</dbReference>
<evidence type="ECO:0000313" key="3">
    <source>
        <dbReference type="Proteomes" id="UP000230233"/>
    </source>
</evidence>
<sequence>MSVPHGLNEQLSFWDTFGVQNLGKKESRDGTTSRDGQPHSTLTTNDGLGHAVWLRPHAKLFWLVGTNEQPQEDATDTSDAFRKHSTG</sequence>
<dbReference type="Proteomes" id="UP000230233">
    <property type="component" value="Chromosome IV"/>
</dbReference>
<evidence type="ECO:0000313" key="2">
    <source>
        <dbReference type="EMBL" id="PIC36968.1"/>
    </source>
</evidence>